<dbReference type="InterPro" id="IPR013964">
    <property type="entry name" value="DASH_Ask1"/>
</dbReference>
<keyword evidence="15" id="KW-0137">Centromere</keyword>
<proteinExistence type="inferred from homology"/>
<feature type="region of interest" description="Disordered" evidence="16">
    <location>
        <begin position="1"/>
        <end position="36"/>
    </location>
</feature>
<reference evidence="17 18" key="1">
    <citation type="submission" date="2014-04" db="EMBL/GenBank/DDBJ databases">
        <title>Evolutionary Origins and Diversification of the Mycorrhizal Mutualists.</title>
        <authorList>
            <consortium name="DOE Joint Genome Institute"/>
            <consortium name="Mycorrhizal Genomics Consortium"/>
            <person name="Kohler A."/>
            <person name="Kuo A."/>
            <person name="Nagy L.G."/>
            <person name="Floudas D."/>
            <person name="Copeland A."/>
            <person name="Barry K.W."/>
            <person name="Cichocki N."/>
            <person name="Veneault-Fourrey C."/>
            <person name="LaButti K."/>
            <person name="Lindquist E.A."/>
            <person name="Lipzen A."/>
            <person name="Lundell T."/>
            <person name="Morin E."/>
            <person name="Murat C."/>
            <person name="Riley R."/>
            <person name="Ohm R."/>
            <person name="Sun H."/>
            <person name="Tunlid A."/>
            <person name="Henrissat B."/>
            <person name="Grigoriev I.V."/>
            <person name="Hibbett D.S."/>
            <person name="Martin F."/>
        </authorList>
    </citation>
    <scope>NUCLEOTIDE SEQUENCE [LARGE SCALE GENOMIC DNA]</scope>
    <source>
        <strain evidence="17 18">Koide BX008</strain>
    </source>
</reference>
<keyword evidence="14" id="KW-0131">Cell cycle</keyword>
<sequence length="656" mass="71252">MTDKTSEKARRPIPSNPPRWAPNPDPASISVPGLDTTAPVHDQIEQIEQLITIKLQNIDENFSKIHNLLADKLLPAVKRYSVGTEPVRDAAKFWTSFYEQAAQIRIPTFDDYETVNENTTSEREDTESTEDSYPVSDSHISDIGGHEPSMATTESSFMPGQQAYSSTPATDRLERAYNTSDDQSGGGPSWASSIESPFVRLDREIRSLTREDSLLGSPEESASSVLLEDADTTADQTFKAEHSQTHSSSSKGKNKENSKLFRNVLRQNLFSIDSIPEETIKAVSPLKFKGKTKTPIPKNLNPYLPESVKPEKWNGVVDLTNATPRGLKGKVKSLHLSAPGQDSHDDDSFDGLPVGMSPPVLMSPARPPRKSTVLGRTPGREASARISNDLVREIQQKSAQARRMFGYPLGGAAESSVTSSTLPTPPSLSRYNRNGIDTTDSMITDPSLDSLMRRVGLSLGEPVLEPEPRNEDDSFDSLDNSGADLDVGLGQPLMPLQLSTEQDSDSDSLDEINNTAHPSAAFLMASQSRGADDSFGSSNHSDDSLIAEEAANAGIALVHPFARSVEGDAFEDSDSFDDDSMVVGGGEFQEETVFGVPPAERLRAEQLRAASVSQGQLKLAGQDLLEDTIGYGAQLARAGRTEETPTPAYQWDQKQS</sequence>
<feature type="compositionally biased region" description="Basic and acidic residues" evidence="16">
    <location>
        <begin position="1"/>
        <end position="10"/>
    </location>
</feature>
<keyword evidence="7" id="KW-0963">Cytoplasm</keyword>
<evidence type="ECO:0000313" key="17">
    <source>
        <dbReference type="EMBL" id="KIL71445.1"/>
    </source>
</evidence>
<dbReference type="STRING" id="946122.A0A0C2T631"/>
<feature type="region of interest" description="Disordered" evidence="16">
    <location>
        <begin position="236"/>
        <end position="258"/>
    </location>
</feature>
<evidence type="ECO:0000313" key="18">
    <source>
        <dbReference type="Proteomes" id="UP000054549"/>
    </source>
</evidence>
<keyword evidence="9" id="KW-0493">Microtubule</keyword>
<dbReference type="GO" id="GO:0072686">
    <property type="term" value="C:mitotic spindle"/>
    <property type="evidence" value="ECO:0007669"/>
    <property type="project" value="InterPro"/>
</dbReference>
<dbReference type="GO" id="GO:0005874">
    <property type="term" value="C:microtubule"/>
    <property type="evidence" value="ECO:0007669"/>
    <property type="project" value="UniProtKB-KW"/>
</dbReference>
<evidence type="ECO:0000256" key="10">
    <source>
        <dbReference type="ARBA" id="ARBA00022776"/>
    </source>
</evidence>
<evidence type="ECO:0000256" key="15">
    <source>
        <dbReference type="ARBA" id="ARBA00023328"/>
    </source>
</evidence>
<feature type="region of interest" description="Disordered" evidence="16">
    <location>
        <begin position="636"/>
        <end position="656"/>
    </location>
</feature>
<evidence type="ECO:0000256" key="13">
    <source>
        <dbReference type="ARBA" id="ARBA00023242"/>
    </source>
</evidence>
<evidence type="ECO:0000256" key="1">
    <source>
        <dbReference type="ARBA" id="ARBA00004123"/>
    </source>
</evidence>
<name>A0A0C2T631_AMAMK</name>
<evidence type="ECO:0000256" key="4">
    <source>
        <dbReference type="ARBA" id="ARBA00010731"/>
    </source>
</evidence>
<evidence type="ECO:0000256" key="3">
    <source>
        <dbReference type="ARBA" id="ARBA00004629"/>
    </source>
</evidence>
<dbReference type="GO" id="GO:0051301">
    <property type="term" value="P:cell division"/>
    <property type="evidence" value="ECO:0007669"/>
    <property type="project" value="UniProtKB-KW"/>
</dbReference>
<feature type="compositionally biased region" description="Pro residues" evidence="16">
    <location>
        <begin position="14"/>
        <end position="25"/>
    </location>
</feature>
<dbReference type="GO" id="GO:0044732">
    <property type="term" value="C:mitotic spindle pole body"/>
    <property type="evidence" value="ECO:0007669"/>
    <property type="project" value="TreeGrafter"/>
</dbReference>
<protein>
    <recommendedName>
        <fullName evidence="5">DASH complex subunit ASK1</fullName>
    </recommendedName>
</protein>
<evidence type="ECO:0000256" key="11">
    <source>
        <dbReference type="ARBA" id="ARBA00022838"/>
    </source>
</evidence>
<dbReference type="InParanoid" id="A0A0C2T631"/>
<feature type="region of interest" description="Disordered" evidence="16">
    <location>
        <begin position="412"/>
        <end position="445"/>
    </location>
</feature>
<evidence type="ECO:0000256" key="14">
    <source>
        <dbReference type="ARBA" id="ARBA00023306"/>
    </source>
</evidence>
<comment type="subcellular location">
    <subcellularLocation>
        <location evidence="3">Chromosome</location>
        <location evidence="3">Centromere</location>
        <location evidence="3">Kinetochore</location>
    </subcellularLocation>
    <subcellularLocation>
        <location evidence="2">Cytoplasm</location>
        <location evidence="2">Cytoskeleton</location>
        <location evidence="2">Spindle</location>
    </subcellularLocation>
    <subcellularLocation>
        <location evidence="1">Nucleus</location>
    </subcellularLocation>
</comment>
<evidence type="ECO:0000256" key="9">
    <source>
        <dbReference type="ARBA" id="ARBA00022701"/>
    </source>
</evidence>
<dbReference type="Pfam" id="PF08655">
    <property type="entry name" value="DASH_Ask1"/>
    <property type="match status" value="1"/>
</dbReference>
<keyword evidence="10" id="KW-0498">Mitosis</keyword>
<dbReference type="PANTHER" id="PTHR28200:SF1">
    <property type="entry name" value="DASH COMPLEX SUBUNIT ASK1"/>
    <property type="match status" value="1"/>
</dbReference>
<feature type="region of interest" description="Disordered" evidence="16">
    <location>
        <begin position="460"/>
        <end position="490"/>
    </location>
</feature>
<dbReference type="EMBL" id="KN818222">
    <property type="protein sequence ID" value="KIL71445.1"/>
    <property type="molecule type" value="Genomic_DNA"/>
</dbReference>
<accession>A0A0C2T631</accession>
<dbReference type="OrthoDB" id="5573898at2759"/>
<dbReference type="AlphaFoldDB" id="A0A0C2T631"/>
<evidence type="ECO:0000256" key="5">
    <source>
        <dbReference type="ARBA" id="ARBA00014520"/>
    </source>
</evidence>
<evidence type="ECO:0000256" key="16">
    <source>
        <dbReference type="SAM" id="MobiDB-lite"/>
    </source>
</evidence>
<evidence type="ECO:0000256" key="6">
    <source>
        <dbReference type="ARBA" id="ARBA00022454"/>
    </source>
</evidence>
<evidence type="ECO:0000256" key="12">
    <source>
        <dbReference type="ARBA" id="ARBA00023212"/>
    </source>
</evidence>
<dbReference type="Proteomes" id="UP000054549">
    <property type="component" value="Unassembled WGS sequence"/>
</dbReference>
<dbReference type="GO" id="GO:0042729">
    <property type="term" value="C:DASH complex"/>
    <property type="evidence" value="ECO:0007669"/>
    <property type="project" value="InterPro"/>
</dbReference>
<evidence type="ECO:0000256" key="7">
    <source>
        <dbReference type="ARBA" id="ARBA00022490"/>
    </source>
</evidence>
<gene>
    <name evidence="17" type="ORF">M378DRAFT_188904</name>
</gene>
<keyword evidence="13" id="KW-0539">Nucleus</keyword>
<keyword evidence="12" id="KW-0206">Cytoskeleton</keyword>
<feature type="region of interest" description="Disordered" evidence="16">
    <location>
        <begin position="116"/>
        <end position="167"/>
    </location>
</feature>
<dbReference type="GO" id="GO:0008608">
    <property type="term" value="P:attachment of spindle microtubules to kinetochore"/>
    <property type="evidence" value="ECO:0007669"/>
    <property type="project" value="InterPro"/>
</dbReference>
<keyword evidence="6" id="KW-0158">Chromosome</keyword>
<keyword evidence="11" id="KW-0995">Kinetochore</keyword>
<feature type="region of interest" description="Disordered" evidence="16">
    <location>
        <begin position="335"/>
        <end position="385"/>
    </location>
</feature>
<feature type="compositionally biased region" description="Polar residues" evidence="16">
    <location>
        <begin position="430"/>
        <end position="444"/>
    </location>
</feature>
<organism evidence="17 18">
    <name type="scientific">Amanita muscaria (strain Koide BX008)</name>
    <dbReference type="NCBI Taxonomy" id="946122"/>
    <lineage>
        <taxon>Eukaryota</taxon>
        <taxon>Fungi</taxon>
        <taxon>Dikarya</taxon>
        <taxon>Basidiomycota</taxon>
        <taxon>Agaricomycotina</taxon>
        <taxon>Agaricomycetes</taxon>
        <taxon>Agaricomycetidae</taxon>
        <taxon>Agaricales</taxon>
        <taxon>Pluteineae</taxon>
        <taxon>Amanitaceae</taxon>
        <taxon>Amanita</taxon>
    </lineage>
</organism>
<dbReference type="HOGENOM" id="CLU_417936_0_0_1"/>
<feature type="compositionally biased region" description="Polar residues" evidence="16">
    <location>
        <begin position="150"/>
        <end position="167"/>
    </location>
</feature>
<evidence type="ECO:0000256" key="8">
    <source>
        <dbReference type="ARBA" id="ARBA00022618"/>
    </source>
</evidence>
<keyword evidence="18" id="KW-1185">Reference proteome</keyword>
<dbReference type="PANTHER" id="PTHR28200">
    <property type="entry name" value="DASH COMPLEX SUBUNIT ASK1"/>
    <property type="match status" value="1"/>
</dbReference>
<keyword evidence="8" id="KW-0132">Cell division</keyword>
<comment type="similarity">
    <text evidence="4">Belongs to the DASH complex ASK1 family.</text>
</comment>
<evidence type="ECO:0000256" key="2">
    <source>
        <dbReference type="ARBA" id="ARBA00004186"/>
    </source>
</evidence>